<dbReference type="Pfam" id="PF02386">
    <property type="entry name" value="TrkH"/>
    <property type="match status" value="1"/>
</dbReference>
<dbReference type="Proteomes" id="UP000317557">
    <property type="component" value="Unassembled WGS sequence"/>
</dbReference>
<dbReference type="AlphaFoldDB" id="A0A521CXL4"/>
<evidence type="ECO:0000256" key="2">
    <source>
        <dbReference type="ARBA" id="ARBA00022448"/>
    </source>
</evidence>
<proteinExistence type="predicted"/>
<dbReference type="RefSeq" id="WP_142454156.1">
    <property type="nucleotide sequence ID" value="NZ_FXTP01000006.1"/>
</dbReference>
<name>A0A521CXL4_9BACT</name>
<keyword evidence="4 8" id="KW-0812">Transmembrane</keyword>
<dbReference type="EMBL" id="FXTP01000006">
    <property type="protein sequence ID" value="SMO63481.1"/>
    <property type="molecule type" value="Genomic_DNA"/>
</dbReference>
<keyword evidence="5 8" id="KW-1133">Transmembrane helix</keyword>
<dbReference type="GO" id="GO:0005886">
    <property type="term" value="C:plasma membrane"/>
    <property type="evidence" value="ECO:0007669"/>
    <property type="project" value="UniProtKB-SubCell"/>
</dbReference>
<dbReference type="PANTHER" id="PTHR32024">
    <property type="entry name" value="TRK SYSTEM POTASSIUM UPTAKE PROTEIN TRKG-RELATED"/>
    <property type="match status" value="1"/>
</dbReference>
<feature type="transmembrane region" description="Helical" evidence="8">
    <location>
        <begin position="330"/>
        <end position="350"/>
    </location>
</feature>
<reference evidence="9 10" key="1">
    <citation type="submission" date="2017-05" db="EMBL/GenBank/DDBJ databases">
        <authorList>
            <person name="Varghese N."/>
            <person name="Submissions S."/>
        </authorList>
    </citation>
    <scope>NUCLEOTIDE SEQUENCE [LARGE SCALE GENOMIC DNA]</scope>
    <source>
        <strain evidence="9 10">DSM 21985</strain>
    </source>
</reference>
<feature type="transmembrane region" description="Helical" evidence="8">
    <location>
        <begin position="521"/>
        <end position="544"/>
    </location>
</feature>
<dbReference type="InterPro" id="IPR027359">
    <property type="entry name" value="Volt_channel_dom_sf"/>
</dbReference>
<dbReference type="OrthoDB" id="9810952at2"/>
<feature type="transmembrane region" description="Helical" evidence="8">
    <location>
        <begin position="581"/>
        <end position="601"/>
    </location>
</feature>
<evidence type="ECO:0000256" key="6">
    <source>
        <dbReference type="ARBA" id="ARBA00023065"/>
    </source>
</evidence>
<evidence type="ECO:0000256" key="3">
    <source>
        <dbReference type="ARBA" id="ARBA00022475"/>
    </source>
</evidence>
<feature type="transmembrane region" description="Helical" evidence="8">
    <location>
        <begin position="184"/>
        <end position="202"/>
    </location>
</feature>
<dbReference type="InterPro" id="IPR003445">
    <property type="entry name" value="Cat_transpt"/>
</dbReference>
<evidence type="ECO:0000256" key="4">
    <source>
        <dbReference type="ARBA" id="ARBA00022692"/>
    </source>
</evidence>
<keyword evidence="2" id="KW-0813">Transport</keyword>
<feature type="transmembrane region" description="Helical" evidence="8">
    <location>
        <begin position="300"/>
        <end position="318"/>
    </location>
</feature>
<evidence type="ECO:0000256" key="7">
    <source>
        <dbReference type="ARBA" id="ARBA00023136"/>
    </source>
</evidence>
<feature type="transmembrane region" description="Helical" evidence="8">
    <location>
        <begin position="245"/>
        <end position="269"/>
    </location>
</feature>
<dbReference type="Gene3D" id="1.20.120.350">
    <property type="entry name" value="Voltage-gated potassium channels. Chain C"/>
    <property type="match status" value="1"/>
</dbReference>
<feature type="transmembrane region" description="Helical" evidence="8">
    <location>
        <begin position="50"/>
        <end position="68"/>
    </location>
</feature>
<dbReference type="GO" id="GO:0008324">
    <property type="term" value="F:monoatomic cation transmembrane transporter activity"/>
    <property type="evidence" value="ECO:0007669"/>
    <property type="project" value="InterPro"/>
</dbReference>
<evidence type="ECO:0000313" key="9">
    <source>
        <dbReference type="EMBL" id="SMO63481.1"/>
    </source>
</evidence>
<feature type="transmembrane region" description="Helical" evidence="8">
    <location>
        <begin position="468"/>
        <end position="500"/>
    </location>
</feature>
<evidence type="ECO:0000256" key="5">
    <source>
        <dbReference type="ARBA" id="ARBA00022989"/>
    </source>
</evidence>
<evidence type="ECO:0000313" key="10">
    <source>
        <dbReference type="Proteomes" id="UP000317557"/>
    </source>
</evidence>
<keyword evidence="10" id="KW-1185">Reference proteome</keyword>
<keyword evidence="6" id="KW-0406">Ion transport</keyword>
<comment type="subcellular location">
    <subcellularLocation>
        <location evidence="1">Cell membrane</location>
        <topology evidence="1">Multi-pass membrane protein</topology>
    </subcellularLocation>
</comment>
<feature type="transmembrane region" description="Helical" evidence="8">
    <location>
        <begin position="147"/>
        <end position="164"/>
    </location>
</feature>
<feature type="transmembrane region" description="Helical" evidence="8">
    <location>
        <begin position="362"/>
        <end position="385"/>
    </location>
</feature>
<sequence length="619" mass="68102">MKLPKQWRRTYINFLVRFKKSRKQFRNRFQDVEVELYDLNKVVEPFVHSFNLLLVLLAIASLVAAEGFELQAPYKRWNNYLELTIILGFSLSYFLRLFLTSKRIQLVRSRIFETILISSLALIGISYLIGGQDFLEYVATLFGGKEIWPILILATKIYLILLIIERSIRAAPILLSLKRKPTQVVAGSFLSVIAVGALLLMTPRATVDGQGLDLIDALFTSTSAVCVTGLIVVDTATHLTMFGQVIVMILIQVGGLGLLTIATLFALFVSSGLGVGQMTLLKGTVGETRTSETFQTIKRIVGITLLIEACGALGYYLSWHDLFDDNSTRLFFSMFHAVSAFCNAGFSVFTNSLADQVNALNYGINITTMILIITGGLGFTTLWELIKGNPHHRLRNWKFSIHTRLVLWATGILITVGTVAFLVLEWNGVLSGYQTSDKILLSLFQSVTTRTAGFNTVDIGGLGTSTTLVFLTLMIIGASPASTAGGIKTTTVSVLLLSAWSTITGKRDVEFAKKKIAKDTVFTAMTVFILAAVCLFFFTFLLTITEDQPFIDLLFEEFSAFATVGLSRGITGELTTAGKSIIIVSMFIGRVGIVTLALAFAKRRTATKYQYPSESVIVA</sequence>
<feature type="transmembrane region" description="Helical" evidence="8">
    <location>
        <begin position="111"/>
        <end position="135"/>
    </location>
</feature>
<keyword evidence="3" id="KW-1003">Cell membrane</keyword>
<accession>A0A521CXL4</accession>
<evidence type="ECO:0000256" key="8">
    <source>
        <dbReference type="SAM" id="Phobius"/>
    </source>
</evidence>
<gene>
    <name evidence="9" type="ORF">SAMN06265219_106130</name>
</gene>
<keyword evidence="7 8" id="KW-0472">Membrane</keyword>
<feature type="transmembrane region" description="Helical" evidence="8">
    <location>
        <begin position="214"/>
        <end position="233"/>
    </location>
</feature>
<feature type="transmembrane region" description="Helical" evidence="8">
    <location>
        <begin position="80"/>
        <end position="99"/>
    </location>
</feature>
<organism evidence="9 10">
    <name type="scientific">Gracilimonas mengyeensis</name>
    <dbReference type="NCBI Taxonomy" id="1302730"/>
    <lineage>
        <taxon>Bacteria</taxon>
        <taxon>Pseudomonadati</taxon>
        <taxon>Balneolota</taxon>
        <taxon>Balneolia</taxon>
        <taxon>Balneolales</taxon>
        <taxon>Balneolaceae</taxon>
        <taxon>Gracilimonas</taxon>
    </lineage>
</organism>
<dbReference type="PANTHER" id="PTHR32024:SF1">
    <property type="entry name" value="KTR SYSTEM POTASSIUM UPTAKE PROTEIN B"/>
    <property type="match status" value="1"/>
</dbReference>
<dbReference type="GO" id="GO:0030001">
    <property type="term" value="P:metal ion transport"/>
    <property type="evidence" value="ECO:0007669"/>
    <property type="project" value="UniProtKB-ARBA"/>
</dbReference>
<evidence type="ECO:0000256" key="1">
    <source>
        <dbReference type="ARBA" id="ARBA00004651"/>
    </source>
</evidence>
<protein>
    <submittedName>
        <fullName evidence="9">Potassium uptake protein, TrkH family</fullName>
    </submittedName>
</protein>
<feature type="transmembrane region" description="Helical" evidence="8">
    <location>
        <begin position="405"/>
        <end position="424"/>
    </location>
</feature>